<organism evidence="6 7">
    <name type="scientific">Bacillus mycoides</name>
    <dbReference type="NCBI Taxonomy" id="1405"/>
    <lineage>
        <taxon>Bacteria</taxon>
        <taxon>Bacillati</taxon>
        <taxon>Bacillota</taxon>
        <taxon>Bacilli</taxon>
        <taxon>Bacillales</taxon>
        <taxon>Bacillaceae</taxon>
        <taxon>Bacillus</taxon>
        <taxon>Bacillus cereus group</taxon>
    </lineage>
</organism>
<dbReference type="InterPro" id="IPR013785">
    <property type="entry name" value="Aldolase_TIM"/>
</dbReference>
<protein>
    <recommendedName>
        <fullName evidence="5">Radical SAM core domain-containing protein</fullName>
    </recommendedName>
</protein>
<dbReference type="Pfam" id="PF04055">
    <property type="entry name" value="Radical_SAM"/>
    <property type="match status" value="1"/>
</dbReference>
<gene>
    <name evidence="6" type="ORF">B7492_30615</name>
</gene>
<proteinExistence type="predicted"/>
<dbReference type="EMBL" id="CP020744">
    <property type="protein sequence ID" value="ARJ25426.1"/>
    <property type="molecule type" value="Genomic_DNA"/>
</dbReference>
<keyword evidence="4" id="KW-0411">Iron-sulfur</keyword>
<dbReference type="InterPro" id="IPR058240">
    <property type="entry name" value="rSAM_sf"/>
</dbReference>
<reference evidence="6 7" key="1">
    <citation type="submission" date="2017-04" db="EMBL/GenBank/DDBJ databases">
        <title>The Characteristic of a Fine Plant Growth-Promoting Rhizobacteria Bacillus mycoides Gnyt1 and its Whole Genome Sequencing Analysis.</title>
        <authorList>
            <person name="Li J.H."/>
            <person name="Yao T."/>
        </authorList>
    </citation>
    <scope>NUCLEOTIDE SEQUENCE [LARGE SCALE GENOMIC DNA]</scope>
    <source>
        <strain evidence="6 7">Gnyt1</strain>
        <plasmid evidence="7">Plasmid unnamed1</plasmid>
    </source>
</reference>
<keyword evidence="2" id="KW-0479">Metal-binding</keyword>
<dbReference type="PANTHER" id="PTHR11228:SF7">
    <property type="entry name" value="PQQA PEPTIDE CYCLASE"/>
    <property type="match status" value="1"/>
</dbReference>
<dbReference type="GO" id="GO:0003824">
    <property type="term" value="F:catalytic activity"/>
    <property type="evidence" value="ECO:0007669"/>
    <property type="project" value="InterPro"/>
</dbReference>
<dbReference type="GO" id="GO:0051536">
    <property type="term" value="F:iron-sulfur cluster binding"/>
    <property type="evidence" value="ECO:0007669"/>
    <property type="project" value="UniProtKB-KW"/>
</dbReference>
<evidence type="ECO:0000256" key="1">
    <source>
        <dbReference type="ARBA" id="ARBA00022691"/>
    </source>
</evidence>
<keyword evidence="1" id="KW-0949">S-adenosyl-L-methionine</keyword>
<dbReference type="Gene3D" id="3.20.20.70">
    <property type="entry name" value="Aldolase class I"/>
    <property type="match status" value="1"/>
</dbReference>
<evidence type="ECO:0000259" key="5">
    <source>
        <dbReference type="PROSITE" id="PS51918"/>
    </source>
</evidence>
<dbReference type="RefSeq" id="WP_063218278.1">
    <property type="nucleotide sequence ID" value="NZ_CP020744.1"/>
</dbReference>
<dbReference type="InterPro" id="IPR050377">
    <property type="entry name" value="Radical_SAM_PqqE_MftC-like"/>
</dbReference>
<dbReference type="AlphaFoldDB" id="A0A1W6AHT6"/>
<dbReference type="SFLD" id="SFLDG01067">
    <property type="entry name" value="SPASM/twitch_domain_containing"/>
    <property type="match status" value="1"/>
</dbReference>
<evidence type="ECO:0000256" key="4">
    <source>
        <dbReference type="ARBA" id="ARBA00023014"/>
    </source>
</evidence>
<feature type="domain" description="Radical SAM core" evidence="5">
    <location>
        <begin position="5"/>
        <end position="215"/>
    </location>
</feature>
<evidence type="ECO:0000313" key="7">
    <source>
        <dbReference type="Proteomes" id="UP000192932"/>
    </source>
</evidence>
<name>A0A1W6AHT6_BACMY</name>
<evidence type="ECO:0000256" key="2">
    <source>
        <dbReference type="ARBA" id="ARBA00022723"/>
    </source>
</evidence>
<keyword evidence="6" id="KW-0614">Plasmid</keyword>
<dbReference type="PROSITE" id="PS51918">
    <property type="entry name" value="RADICAL_SAM"/>
    <property type="match status" value="1"/>
</dbReference>
<dbReference type="CDD" id="cd01335">
    <property type="entry name" value="Radical_SAM"/>
    <property type="match status" value="1"/>
</dbReference>
<dbReference type="GO" id="GO:0046872">
    <property type="term" value="F:metal ion binding"/>
    <property type="evidence" value="ECO:0007669"/>
    <property type="project" value="UniProtKB-KW"/>
</dbReference>
<sequence>MNEKLLLPQSISLYVTYNCQLSCEHCFLTQTGRLNKYTLDMESIKHVIDEAHKHNVFLVAISGGDPLLHPNIYEILELLQQKGIVALLGITGIDITKEQVLKIKSLGVPCIQVSLDGIDEISNSFFRGSSVYDNVIESVRLIQSIGIHTNLAICISKDNKHLLKDMLNLCNELNIYKVKVAFLEPILGKEQLNLRVLSEGEKQQVLSVCKDFNTNKKESWIMVPGYNVYTGAPNTPGKYPSLVIGADGVISIDEFGKNIGHISDDPISKTYGKFIKESLNNFIDNLIINIKENYNITSIEAVPYQKLNSAALVFKFGSSYQIMYRDDLPTSVRLFSIIHEAAHIAEDTIAVNPYDVHKKEVELSANLWALNYLKPHLNTDFFEKANELAYLNEDLLFKYIEENLMNNLINYWGNNQ</sequence>
<accession>A0A1W6AHT6</accession>
<dbReference type="InterPro" id="IPR006638">
    <property type="entry name" value="Elp3/MiaA/NifB-like_rSAM"/>
</dbReference>
<dbReference type="SFLD" id="SFLDS00029">
    <property type="entry name" value="Radical_SAM"/>
    <property type="match status" value="1"/>
</dbReference>
<evidence type="ECO:0000256" key="3">
    <source>
        <dbReference type="ARBA" id="ARBA00023004"/>
    </source>
</evidence>
<evidence type="ECO:0000313" key="6">
    <source>
        <dbReference type="EMBL" id="ARJ25426.1"/>
    </source>
</evidence>
<dbReference type="Proteomes" id="UP000192932">
    <property type="component" value="Plasmid unnamed1"/>
</dbReference>
<dbReference type="SUPFAM" id="SSF102114">
    <property type="entry name" value="Radical SAM enzymes"/>
    <property type="match status" value="1"/>
</dbReference>
<keyword evidence="3" id="KW-0408">Iron</keyword>
<dbReference type="SMART" id="SM00729">
    <property type="entry name" value="Elp3"/>
    <property type="match status" value="1"/>
</dbReference>
<dbReference type="InterPro" id="IPR007197">
    <property type="entry name" value="rSAM"/>
</dbReference>
<dbReference type="PANTHER" id="PTHR11228">
    <property type="entry name" value="RADICAL SAM DOMAIN PROTEIN"/>
    <property type="match status" value="1"/>
</dbReference>
<geneLocation type="plasmid" evidence="6 7">
    <name>unnamed1</name>
</geneLocation>